<comment type="caution">
    <text evidence="2">The sequence shown here is derived from an EMBL/GenBank/DDBJ whole genome shotgun (WGS) entry which is preliminary data.</text>
</comment>
<sequence>MKSGIDVDVTTFLKGTQTVEIGGTLISGRPPESVYPIVSKPSQEKYYTTAGKAPLLPNSQPTGSLAQHLS</sequence>
<feature type="region of interest" description="Disordered" evidence="1">
    <location>
        <begin position="49"/>
        <end position="70"/>
    </location>
</feature>
<dbReference type="EMBL" id="CADCXN010000052">
    <property type="protein sequence ID" value="CAA9890535.1"/>
    <property type="molecule type" value="Genomic_DNA"/>
</dbReference>
<evidence type="ECO:0000256" key="1">
    <source>
        <dbReference type="SAM" id="MobiDB-lite"/>
    </source>
</evidence>
<keyword evidence="3" id="KW-1185">Reference proteome</keyword>
<evidence type="ECO:0000313" key="2">
    <source>
        <dbReference type="EMBL" id="CAA9890535.1"/>
    </source>
</evidence>
<reference evidence="2 3" key="1">
    <citation type="submission" date="2020-02" db="EMBL/GenBank/DDBJ databases">
        <authorList>
            <person name="Hogendoorn C."/>
        </authorList>
    </citation>
    <scope>NUCLEOTIDE SEQUENCE [LARGE SCALE GENOMIC DNA]</scope>
    <source>
        <strain evidence="2">METHB21</strain>
    </source>
</reference>
<protein>
    <submittedName>
        <fullName evidence="2">Uncharacterized protein</fullName>
    </submittedName>
</protein>
<proteinExistence type="predicted"/>
<dbReference type="Proteomes" id="UP000494216">
    <property type="component" value="Unassembled WGS sequence"/>
</dbReference>
<feature type="compositionally biased region" description="Polar residues" evidence="1">
    <location>
        <begin position="57"/>
        <end position="70"/>
    </location>
</feature>
<dbReference type="RefSeq" id="WP_174625463.1">
    <property type="nucleotide sequence ID" value="NZ_CADCXN010000052.1"/>
</dbReference>
<evidence type="ECO:0000313" key="3">
    <source>
        <dbReference type="Proteomes" id="UP000494216"/>
    </source>
</evidence>
<gene>
    <name evidence="2" type="ORF">METHB2_240008</name>
</gene>
<dbReference type="AlphaFoldDB" id="A0A8S0WNR4"/>
<organism evidence="2 3">
    <name type="scientific">Candidatus Methylobacter favarea</name>
    <dbReference type="NCBI Taxonomy" id="2707345"/>
    <lineage>
        <taxon>Bacteria</taxon>
        <taxon>Pseudomonadati</taxon>
        <taxon>Pseudomonadota</taxon>
        <taxon>Gammaproteobacteria</taxon>
        <taxon>Methylococcales</taxon>
        <taxon>Methylococcaceae</taxon>
        <taxon>Methylobacter</taxon>
    </lineage>
</organism>
<accession>A0A8S0WNR4</accession>
<name>A0A8S0WNR4_9GAMM</name>